<dbReference type="WBParaSite" id="Pan_g10770.t1">
    <property type="protein sequence ID" value="Pan_g10770.t1"/>
    <property type="gene ID" value="Pan_g10770"/>
</dbReference>
<evidence type="ECO:0000313" key="2">
    <source>
        <dbReference type="WBParaSite" id="Pan_g10770.t1"/>
    </source>
</evidence>
<protein>
    <submittedName>
        <fullName evidence="2">Transposase</fullName>
    </submittedName>
</protein>
<reference evidence="1" key="1">
    <citation type="journal article" date="2013" name="Genetics">
        <title>The draft genome and transcriptome of Panagrellus redivivus are shaped by the harsh demands of a free-living lifestyle.</title>
        <authorList>
            <person name="Srinivasan J."/>
            <person name="Dillman A.R."/>
            <person name="Macchietto M.G."/>
            <person name="Heikkinen L."/>
            <person name="Lakso M."/>
            <person name="Fracchia K.M."/>
            <person name="Antoshechkin I."/>
            <person name="Mortazavi A."/>
            <person name="Wong G."/>
            <person name="Sternberg P.W."/>
        </authorList>
    </citation>
    <scope>NUCLEOTIDE SEQUENCE [LARGE SCALE GENOMIC DNA]</scope>
    <source>
        <strain evidence="1">MT8872</strain>
    </source>
</reference>
<organism evidence="1 2">
    <name type="scientific">Panagrellus redivivus</name>
    <name type="common">Microworm</name>
    <dbReference type="NCBI Taxonomy" id="6233"/>
    <lineage>
        <taxon>Eukaryota</taxon>
        <taxon>Metazoa</taxon>
        <taxon>Ecdysozoa</taxon>
        <taxon>Nematoda</taxon>
        <taxon>Chromadorea</taxon>
        <taxon>Rhabditida</taxon>
        <taxon>Tylenchina</taxon>
        <taxon>Panagrolaimomorpha</taxon>
        <taxon>Panagrolaimoidea</taxon>
        <taxon>Panagrolaimidae</taxon>
        <taxon>Panagrellus</taxon>
    </lineage>
</organism>
<evidence type="ECO:0000313" key="1">
    <source>
        <dbReference type="Proteomes" id="UP000492821"/>
    </source>
</evidence>
<keyword evidence="1" id="KW-1185">Reference proteome</keyword>
<dbReference type="Proteomes" id="UP000492821">
    <property type="component" value="Unassembled WGS sequence"/>
</dbReference>
<sequence>MKDAPAGTKKKNVKAFAPMMHVKTWLAIELSPSGAVTDREHIQKADAHHAEREIRAVRTSSRIDTHIRKFCSIFLFPFIAESAWMHPHAPGCRGCVEACLSTCSSFPPLTDHQRNGTGFVPVGVQGQNGHCERTTM</sequence>
<reference evidence="2" key="2">
    <citation type="submission" date="2020-10" db="UniProtKB">
        <authorList>
            <consortium name="WormBaseParasite"/>
        </authorList>
    </citation>
    <scope>IDENTIFICATION</scope>
</reference>
<name>A0A7E4UN75_PANRE</name>
<proteinExistence type="predicted"/>
<dbReference type="AlphaFoldDB" id="A0A7E4UN75"/>
<accession>A0A7E4UN75</accession>